<dbReference type="RefSeq" id="WP_209591640.1">
    <property type="nucleotide sequence ID" value="NZ_JAGGMU010000007.1"/>
</dbReference>
<dbReference type="InterPro" id="IPR050721">
    <property type="entry name" value="Trk_Ktr_HKT_K-transport"/>
</dbReference>
<dbReference type="SUPFAM" id="SSF81324">
    <property type="entry name" value="Voltage-gated potassium channels"/>
    <property type="match status" value="1"/>
</dbReference>
<dbReference type="AlphaFoldDB" id="A0A8J7RIK7"/>
<dbReference type="SUPFAM" id="SSF116726">
    <property type="entry name" value="TrkA C-terminal domain-like"/>
    <property type="match status" value="1"/>
</dbReference>
<keyword evidence="2" id="KW-0472">Membrane</keyword>
<dbReference type="Gene3D" id="3.40.50.720">
    <property type="entry name" value="NAD(P)-binding Rossmann-like Domain"/>
    <property type="match status" value="1"/>
</dbReference>
<dbReference type="PANTHER" id="PTHR43833">
    <property type="entry name" value="POTASSIUM CHANNEL PROTEIN 2-RELATED-RELATED"/>
    <property type="match status" value="1"/>
</dbReference>
<accession>A0A8J7RIK7</accession>
<dbReference type="PANTHER" id="PTHR43833:SF13">
    <property type="entry name" value="POTASSIUM CHANNEL PROTEIN 2-RELATED"/>
    <property type="match status" value="1"/>
</dbReference>
<keyword evidence="2" id="KW-1133">Transmembrane helix</keyword>
<organism evidence="5 6">
    <name type="scientific">Methanococcus voltae</name>
    <dbReference type="NCBI Taxonomy" id="2188"/>
    <lineage>
        <taxon>Archaea</taxon>
        <taxon>Methanobacteriati</taxon>
        <taxon>Methanobacteriota</taxon>
        <taxon>Methanomada group</taxon>
        <taxon>Methanococci</taxon>
        <taxon>Methanococcales</taxon>
        <taxon>Methanococcaceae</taxon>
        <taxon>Methanococcus</taxon>
    </lineage>
</organism>
<dbReference type="OrthoDB" id="43518at2157"/>
<protein>
    <submittedName>
        <fullName evidence="5">Voltage-gated potassium channel</fullName>
    </submittedName>
</protein>
<dbReference type="SUPFAM" id="SSF51735">
    <property type="entry name" value="NAD(P)-binding Rossmann-fold domains"/>
    <property type="match status" value="1"/>
</dbReference>
<name>A0A8J7RIK7_METVO</name>
<evidence type="ECO:0000256" key="1">
    <source>
        <dbReference type="ARBA" id="ARBA00004651"/>
    </source>
</evidence>
<dbReference type="InterPro" id="IPR006037">
    <property type="entry name" value="RCK_C"/>
</dbReference>
<feature type="domain" description="RCK C-terminal" evidence="4">
    <location>
        <begin position="252"/>
        <end position="335"/>
    </location>
</feature>
<feature type="transmembrane region" description="Helical" evidence="2">
    <location>
        <begin position="7"/>
        <end position="28"/>
    </location>
</feature>
<dbReference type="EMBL" id="JAGGMV010000006">
    <property type="protein sequence ID" value="MBP2202120.1"/>
    <property type="molecule type" value="Genomic_DNA"/>
</dbReference>
<dbReference type="InterPro" id="IPR036291">
    <property type="entry name" value="NAD(P)-bd_dom_sf"/>
</dbReference>
<dbReference type="Gene3D" id="1.10.287.70">
    <property type="match status" value="1"/>
</dbReference>
<reference evidence="5" key="1">
    <citation type="submission" date="2021-03" db="EMBL/GenBank/DDBJ databases">
        <title>Genomic Encyclopedia of Type Strains, Phase IV (KMG-V): Genome sequencing to study the core and pangenomes of soil and plant-associated prokaryotes.</title>
        <authorList>
            <person name="Whitman W."/>
        </authorList>
    </citation>
    <scope>NUCLEOTIDE SEQUENCE</scope>
    <source>
        <strain evidence="5">C4</strain>
    </source>
</reference>
<dbReference type="InterPro" id="IPR036721">
    <property type="entry name" value="RCK_C_sf"/>
</dbReference>
<comment type="subcellular location">
    <subcellularLocation>
        <location evidence="1">Cell membrane</location>
        <topology evidence="1">Multi-pass membrane protein</topology>
    </subcellularLocation>
</comment>
<evidence type="ECO:0000259" key="3">
    <source>
        <dbReference type="PROSITE" id="PS51201"/>
    </source>
</evidence>
<comment type="caution">
    <text evidence="5">The sequence shown here is derived from an EMBL/GenBank/DDBJ whole genome shotgun (WGS) entry which is preliminary data.</text>
</comment>
<keyword evidence="5" id="KW-0813">Transport</keyword>
<evidence type="ECO:0000313" key="6">
    <source>
        <dbReference type="Proteomes" id="UP000740329"/>
    </source>
</evidence>
<evidence type="ECO:0000259" key="4">
    <source>
        <dbReference type="PROSITE" id="PS51202"/>
    </source>
</evidence>
<dbReference type="GO" id="GO:0008324">
    <property type="term" value="F:monoatomic cation transmembrane transporter activity"/>
    <property type="evidence" value="ECO:0007669"/>
    <property type="project" value="InterPro"/>
</dbReference>
<evidence type="ECO:0000313" key="5">
    <source>
        <dbReference type="EMBL" id="MBP2202120.1"/>
    </source>
</evidence>
<dbReference type="Pfam" id="PF02254">
    <property type="entry name" value="TrkA_N"/>
    <property type="match status" value="1"/>
</dbReference>
<feature type="transmembrane region" description="Helical" evidence="2">
    <location>
        <begin position="63"/>
        <end position="90"/>
    </location>
</feature>
<sequence>MEPIKKIEIGLIVMFCIVVFFSISFSYFENLTLFDSFYLTIITMFTIGYGEIHPTNDFGKLTAILLALTGTSVGIFTFGSTLQLFVEGYFRKANRMRIMKNRIKNMDEHYILCGYGRIGKVVANRLAKRGTDFVVLDLSEENLVSEFEKNPDFNYICGDATLDECLIEANIKNAKTLISAMPKDSDNVFVTLSAKRLNPNIHVVSKAEETVSMDKLLIAGADKVVSPYMIGGMRLAELAIKPDVLDFFSTFMSIANYEYNEDIDLRKYNISKKYEGMSIFELLNHINYNVSVIGIKSKNGSLSVNPSKDTILHIEDQIYVFGTYDQLESFEQYIN</sequence>
<dbReference type="InterPro" id="IPR003148">
    <property type="entry name" value="RCK_N"/>
</dbReference>
<dbReference type="GO" id="GO:0006813">
    <property type="term" value="P:potassium ion transport"/>
    <property type="evidence" value="ECO:0007669"/>
    <property type="project" value="InterPro"/>
</dbReference>
<dbReference type="GO" id="GO:0005886">
    <property type="term" value="C:plasma membrane"/>
    <property type="evidence" value="ECO:0007669"/>
    <property type="project" value="UniProtKB-SubCell"/>
</dbReference>
<dbReference type="PROSITE" id="PS51202">
    <property type="entry name" value="RCK_C"/>
    <property type="match status" value="1"/>
</dbReference>
<dbReference type="PROSITE" id="PS51201">
    <property type="entry name" value="RCK_N"/>
    <property type="match status" value="1"/>
</dbReference>
<dbReference type="Proteomes" id="UP000740329">
    <property type="component" value="Unassembled WGS sequence"/>
</dbReference>
<keyword evidence="5" id="KW-0406">Ion transport</keyword>
<dbReference type="Pfam" id="PF07885">
    <property type="entry name" value="Ion_trans_2"/>
    <property type="match status" value="1"/>
</dbReference>
<dbReference type="InterPro" id="IPR013099">
    <property type="entry name" value="K_chnl_dom"/>
</dbReference>
<keyword evidence="2" id="KW-0812">Transmembrane</keyword>
<feature type="domain" description="RCK N-terminal" evidence="3">
    <location>
        <begin position="107"/>
        <end position="225"/>
    </location>
</feature>
<gene>
    <name evidence="5" type="ORF">J3E07_001561</name>
</gene>
<dbReference type="Gene3D" id="3.30.70.1450">
    <property type="entry name" value="Regulator of K+ conductance, C-terminal domain"/>
    <property type="match status" value="1"/>
</dbReference>
<evidence type="ECO:0000256" key="2">
    <source>
        <dbReference type="SAM" id="Phobius"/>
    </source>
</evidence>
<keyword evidence="5" id="KW-0407">Ion channel</keyword>
<proteinExistence type="predicted"/>